<name>A0A1K2I1G1_9HYPH</name>
<protein>
    <recommendedName>
        <fullName evidence="1">Microcystinase C</fullName>
        <shortName evidence="1">MlrC</shortName>
    </recommendedName>
</protein>
<dbReference type="AlphaFoldDB" id="A0A1K2I1G1"/>
<sequence>MRIFIATFGTETSTFASFPTGLDDFKHHAWAEHGAEGAVPSHWNAPARTWLARARALGWDVVEGLHTFAEPAGITTRATYEYLRDRILGELAAAGPVDAVLLFLHGAMVAEGYDDCEGDFVTRVRQLVGPDVTIGLELDLHAHIDHVLVETADIIVFYKAYPHNDQAARADDVFTLVERTLAGEIDPKMALFDCRTMGLFPTTMQGPMIGFTEAMFDAEGKDGILSLSLNHGFPWADVPIAGAKMLAIADGSMALAERTAEAFGKRFYRDRKAACLPFTSFEDAIAEARIAGEKPLLLADTSDQAGSGAPGDTTYMLRAFIDSGIRNAAIVPLFDPLAVGICQQVGVGAKLRLRIGGKFEPHSGPPCDGEAEVLFLKRDAYQEQENGGELHCGDIAVVRMEGIEILLTTKRVNVYSLSMFERHGISLGDKQIVAIKNLYKHTDLFAPLVRRQLYVASPGASDPDWAALDWKRLPRPIWPLDADPLGLDG</sequence>
<organism evidence="4 5">
    <name type="scientific">Devosia enhydra</name>
    <dbReference type="NCBI Taxonomy" id="665118"/>
    <lineage>
        <taxon>Bacteria</taxon>
        <taxon>Pseudomonadati</taxon>
        <taxon>Pseudomonadota</taxon>
        <taxon>Alphaproteobacteria</taxon>
        <taxon>Hyphomicrobiales</taxon>
        <taxon>Devosiaceae</taxon>
        <taxon>Devosia</taxon>
    </lineage>
</organism>
<evidence type="ECO:0000259" key="2">
    <source>
        <dbReference type="Pfam" id="PF07171"/>
    </source>
</evidence>
<keyword evidence="5" id="KW-1185">Reference proteome</keyword>
<dbReference type="Pfam" id="PF07171">
    <property type="entry name" value="MlrC_C"/>
    <property type="match status" value="1"/>
</dbReference>
<dbReference type="STRING" id="665118.SAMN02983003_3225"/>
<evidence type="ECO:0000256" key="1">
    <source>
        <dbReference type="PIRNR" id="PIRNR012702"/>
    </source>
</evidence>
<dbReference type="Pfam" id="PF07364">
    <property type="entry name" value="DUF1485"/>
    <property type="match status" value="1"/>
</dbReference>
<accession>A0A1K2I1G1</accession>
<evidence type="ECO:0000313" key="4">
    <source>
        <dbReference type="EMBL" id="SFZ86051.1"/>
    </source>
</evidence>
<feature type="domain" description="Microcystin LR degradation protein MlrC N-terminal" evidence="3">
    <location>
        <begin position="2"/>
        <end position="288"/>
    </location>
</feature>
<dbReference type="GO" id="GO:0006508">
    <property type="term" value="P:proteolysis"/>
    <property type="evidence" value="ECO:0007669"/>
    <property type="project" value="UniProtKB-KW"/>
</dbReference>
<comment type="similarity">
    <text evidence="1">Belongs to the peptidase M81 family.</text>
</comment>
<comment type="function">
    <text evidence="1">Involved in peptidolytic degradation of cyclic heptapeptide hepatotoxin microcystin (MC).</text>
</comment>
<keyword evidence="1" id="KW-0479">Metal-binding</keyword>
<dbReference type="EMBL" id="FPKU01000003">
    <property type="protein sequence ID" value="SFZ86051.1"/>
    <property type="molecule type" value="Genomic_DNA"/>
</dbReference>
<keyword evidence="1" id="KW-0645">Protease</keyword>
<keyword evidence="1" id="KW-0482">Metalloprotease</keyword>
<dbReference type="PIRSF" id="PIRSF012702">
    <property type="entry name" value="UCP012702"/>
    <property type="match status" value="1"/>
</dbReference>
<gene>
    <name evidence="4" type="ORF">SAMN02983003_3225</name>
</gene>
<dbReference type="RefSeq" id="WP_072345355.1">
    <property type="nucleotide sequence ID" value="NZ_FPKU01000003.1"/>
</dbReference>
<dbReference type="OrthoDB" id="9782658at2"/>
<evidence type="ECO:0000313" key="5">
    <source>
        <dbReference type="Proteomes" id="UP000183447"/>
    </source>
</evidence>
<dbReference type="InterPro" id="IPR009197">
    <property type="entry name" value="MlrC"/>
</dbReference>
<reference evidence="4 5" key="1">
    <citation type="submission" date="2016-11" db="EMBL/GenBank/DDBJ databases">
        <authorList>
            <person name="Jaros S."/>
            <person name="Januszkiewicz K."/>
            <person name="Wedrychowicz H."/>
        </authorList>
    </citation>
    <scope>NUCLEOTIDE SEQUENCE [LARGE SCALE GENOMIC DNA]</scope>
    <source>
        <strain evidence="4 5">ATCC 23634</strain>
    </source>
</reference>
<feature type="domain" description="Microcystin LR degradation protein MlrC C-terminal" evidence="2">
    <location>
        <begin position="298"/>
        <end position="472"/>
    </location>
</feature>
<dbReference type="InterPro" id="IPR010799">
    <property type="entry name" value="MlrC_C"/>
</dbReference>
<keyword evidence="1" id="KW-0378">Hydrolase</keyword>
<proteinExistence type="inferred from homology"/>
<evidence type="ECO:0000259" key="3">
    <source>
        <dbReference type="Pfam" id="PF07364"/>
    </source>
</evidence>
<comment type="cofactor">
    <cofactor evidence="1">
        <name>Zn(2+)</name>
        <dbReference type="ChEBI" id="CHEBI:29105"/>
    </cofactor>
    <text evidence="1">Binds 1 zinc ion per subunit.</text>
</comment>
<dbReference type="InterPro" id="IPR015995">
    <property type="entry name" value="MlrC_N"/>
</dbReference>
<dbReference type="GO" id="GO:0046872">
    <property type="term" value="F:metal ion binding"/>
    <property type="evidence" value="ECO:0007669"/>
    <property type="project" value="UniProtKB-KW"/>
</dbReference>
<dbReference type="GO" id="GO:0008237">
    <property type="term" value="F:metallopeptidase activity"/>
    <property type="evidence" value="ECO:0007669"/>
    <property type="project" value="UniProtKB-KW"/>
</dbReference>
<dbReference type="Proteomes" id="UP000183447">
    <property type="component" value="Unassembled WGS sequence"/>
</dbReference>